<reference evidence="1 2" key="1">
    <citation type="journal article" date="2018" name="Nat. Biotechnol.">
        <title>A standardized bacterial taxonomy based on genome phylogeny substantially revises the tree of life.</title>
        <authorList>
            <person name="Parks D.H."/>
            <person name="Chuvochina M."/>
            <person name="Waite D.W."/>
            <person name="Rinke C."/>
            <person name="Skarshewski A."/>
            <person name="Chaumeil P.A."/>
            <person name="Hugenholtz P."/>
        </authorList>
    </citation>
    <scope>NUCLEOTIDE SEQUENCE [LARGE SCALE GENOMIC DNA]</scope>
    <source>
        <strain evidence="1">UBA10227</strain>
    </source>
</reference>
<organism evidence="1 2">
    <name type="scientific">Xanthomarina gelatinilytica</name>
    <dbReference type="NCBI Taxonomy" id="1137281"/>
    <lineage>
        <taxon>Bacteria</taxon>
        <taxon>Pseudomonadati</taxon>
        <taxon>Bacteroidota</taxon>
        <taxon>Flavobacteriia</taxon>
        <taxon>Flavobacteriales</taxon>
        <taxon>Flavobacteriaceae</taxon>
        <taxon>Xanthomarina</taxon>
    </lineage>
</organism>
<gene>
    <name evidence="1" type="ORF">DHV22_12325</name>
</gene>
<name>A0A3D6BVT8_9FLAO</name>
<dbReference type="Proteomes" id="UP000263268">
    <property type="component" value="Unassembled WGS sequence"/>
</dbReference>
<proteinExistence type="predicted"/>
<feature type="non-terminal residue" evidence="1">
    <location>
        <position position="1"/>
    </location>
</feature>
<dbReference type="EMBL" id="DPRK01000197">
    <property type="protein sequence ID" value="HCY82319.1"/>
    <property type="molecule type" value="Genomic_DNA"/>
</dbReference>
<feature type="non-terminal residue" evidence="1">
    <location>
        <position position="86"/>
    </location>
</feature>
<accession>A0A3D6BVT8</accession>
<evidence type="ECO:0000313" key="1">
    <source>
        <dbReference type="EMBL" id="HCY82319.1"/>
    </source>
</evidence>
<sequence length="86" mass="10027">VLAEVQSSFGTYWNLDEKWIDINLYDASKHENFTWTQSGVWGYDTDIKKKECLFDAGLRLPNLEVQLPKLRKNGSVWGRSYTDKLV</sequence>
<evidence type="ECO:0000313" key="2">
    <source>
        <dbReference type="Proteomes" id="UP000263268"/>
    </source>
</evidence>
<comment type="caution">
    <text evidence="1">The sequence shown here is derived from an EMBL/GenBank/DDBJ whole genome shotgun (WGS) entry which is preliminary data.</text>
</comment>
<dbReference type="AlphaFoldDB" id="A0A3D6BVT8"/>
<protein>
    <submittedName>
        <fullName evidence="1">Uncharacterized protein</fullName>
    </submittedName>
</protein>